<reference evidence="1 2" key="1">
    <citation type="journal article" date="2011" name="Front. Microbiol.">
        <title>Genomic signatures of strain selection and enhancement in Bacillus atrophaeus var. globigii, a historical biowarfare simulant.</title>
        <authorList>
            <person name="Gibbons H.S."/>
            <person name="Broomall S.M."/>
            <person name="McNew L.A."/>
            <person name="Daligault H."/>
            <person name="Chapman C."/>
            <person name="Bruce D."/>
            <person name="Karavis M."/>
            <person name="Krepps M."/>
            <person name="McGregor P.A."/>
            <person name="Hong C."/>
            <person name="Park K.H."/>
            <person name="Akmal A."/>
            <person name="Feldman A."/>
            <person name="Lin J.S."/>
            <person name="Chang W.E."/>
            <person name="Higgs B.W."/>
            <person name="Demirev P."/>
            <person name="Lindquist J."/>
            <person name="Liem A."/>
            <person name="Fochler E."/>
            <person name="Read T.D."/>
            <person name="Tapia R."/>
            <person name="Johnson S."/>
            <person name="Bishop-Lilly K.A."/>
            <person name="Detter C."/>
            <person name="Han C."/>
            <person name="Sozhamannan S."/>
            <person name="Rosenzweig C.N."/>
            <person name="Skowronski E.W."/>
        </authorList>
    </citation>
    <scope>NUCLEOTIDE SEQUENCE [LARGE SCALE GENOMIC DNA]</scope>
    <source>
        <strain evidence="1 2">1942</strain>
    </source>
</reference>
<accession>A0ABM5LZY4</accession>
<evidence type="ECO:0008006" key="3">
    <source>
        <dbReference type="Google" id="ProtNLM"/>
    </source>
</evidence>
<protein>
    <recommendedName>
        <fullName evidence="3">DUF2953 domain-containing protein</fullName>
    </recommendedName>
</protein>
<gene>
    <name evidence="1" type="ordered locus">BATR1942_12490</name>
</gene>
<evidence type="ECO:0000313" key="2">
    <source>
        <dbReference type="Proteomes" id="UP000006867"/>
    </source>
</evidence>
<keyword evidence="2" id="KW-1185">Reference proteome</keyword>
<dbReference type="EMBL" id="CP002207">
    <property type="protein sequence ID" value="ADP33429.1"/>
    <property type="molecule type" value="Genomic_DNA"/>
</dbReference>
<dbReference type="Proteomes" id="UP000006867">
    <property type="component" value="Chromosome"/>
</dbReference>
<sequence length="227" mass="25883">MVYLLSAVLILILFVLVIRMKIQIAIEYLHSDDDDKLTVKFTSLYGLIRVKKEFPVIKLNPEDASIDVKQDTESKTKKSSGKKKLTYRELRESIDRIEMLMKQVVRMRKIGAAFLASFRVTKLEWTTIVGIKDAAATGILTGGVWAVKGGIMGMLYEHFSFANKPVYQVIPSFQMPVSKTHLQCIFFFRFGHAMLAAFKFVRYWRGGLSVFRKKPSARLTSKNDSSV</sequence>
<proteinExistence type="predicted"/>
<dbReference type="InterPro" id="IPR021338">
    <property type="entry name" value="DUF2953"/>
</dbReference>
<organism evidence="1 2">
    <name type="scientific">Bacillus atrophaeus (strain 1942)</name>
    <dbReference type="NCBI Taxonomy" id="720555"/>
    <lineage>
        <taxon>Bacteria</taxon>
        <taxon>Bacillati</taxon>
        <taxon>Bacillota</taxon>
        <taxon>Bacilli</taxon>
        <taxon>Bacillales</taxon>
        <taxon>Bacillaceae</taxon>
        <taxon>Bacillus</taxon>
    </lineage>
</organism>
<dbReference type="RefSeq" id="WP_003325078.1">
    <property type="nucleotide sequence ID" value="NC_014639.1"/>
</dbReference>
<evidence type="ECO:0000313" key="1">
    <source>
        <dbReference type="EMBL" id="ADP33429.1"/>
    </source>
</evidence>
<dbReference type="Pfam" id="PF11167">
    <property type="entry name" value="DUF2953"/>
    <property type="match status" value="1"/>
</dbReference>
<name>A0ABM5LZY4_BACA1</name>